<organism evidence="1 2">
    <name type="scientific">Humibacillus xanthopallidus</name>
    <dbReference type="NCBI Taxonomy" id="412689"/>
    <lineage>
        <taxon>Bacteria</taxon>
        <taxon>Bacillati</taxon>
        <taxon>Actinomycetota</taxon>
        <taxon>Actinomycetes</taxon>
        <taxon>Micrococcales</taxon>
        <taxon>Intrasporangiaceae</taxon>
        <taxon>Humibacillus</taxon>
    </lineage>
</organism>
<dbReference type="Proteomes" id="UP000320085">
    <property type="component" value="Unassembled WGS sequence"/>
</dbReference>
<accession>A0A543PKR2</accession>
<sequence length="653" mass="74130">MIVDEDHPRRVRFFGVHDLASGWYVERVAEIVESFDPSRVPTSTVDIIELHNVQQYLENDFLPQAYTQEQRDFARSQRGNLRAAVARYFSAIDEATCSSVVADVGYEYHADLLELLGRSGAFERCAPTAMLPALKSAGVNLGTLLTCKRLVAAYDNEMRDELLASPRNAEHVIRKHLQRDIRGEVYLPTSFKPEDSRDLLASYIDYPDANPNYVSMIETAQVSTATGVDAKLKLRAKRRSAETTQRFFEENAGFKTGTEVGLSDTQVEPARYEVDESDGLVIRLTYSRRWLEDTLDNPSILNNFQHLFEFANRHTLLTLPSYPARLGVFERFMTTTGRTDYHIGAAFRSIDQSSLLQTRLYQHFLGTKDVDIEDVFRWFFEEYLPEEFGAKNFSFTPSSRGASYLEKVRHLFVEMESVVNQFTLFVEDGELDRDLLAITSAPVRYRQVPSLLTGKYLYATTGDGIVGILHHLFSDQSGLAYIDEDLKADDAASLFLENEVGYEDLHDFQNRTVDQLIELGIMENHGSRLRIRSAEQFIILKALFDTRAASYYHLSEAGRAEADAMTERGWTTRQSSLLTEAEGQYFNYFLNKVDFSNGPELRNKYLHGSQANADGEDAHFHTYVTALRLTTALIIKLNDDFCLTALAAEADRA</sequence>
<evidence type="ECO:0000313" key="2">
    <source>
        <dbReference type="Proteomes" id="UP000320085"/>
    </source>
</evidence>
<protein>
    <submittedName>
        <fullName evidence="1">Uncharacterized protein</fullName>
    </submittedName>
</protein>
<dbReference type="AlphaFoldDB" id="A0A543PKR2"/>
<evidence type="ECO:0000313" key="1">
    <source>
        <dbReference type="EMBL" id="TQN44662.1"/>
    </source>
</evidence>
<name>A0A543PKR2_9MICO</name>
<reference evidence="1 2" key="1">
    <citation type="submission" date="2019-06" db="EMBL/GenBank/DDBJ databases">
        <title>Sequencing the genomes of 1000 actinobacteria strains.</title>
        <authorList>
            <person name="Klenk H.-P."/>
        </authorList>
    </citation>
    <scope>NUCLEOTIDE SEQUENCE [LARGE SCALE GENOMIC DNA]</scope>
    <source>
        <strain evidence="1 2">DSM 21776</strain>
    </source>
</reference>
<dbReference type="RefSeq" id="WP_141823985.1">
    <property type="nucleotide sequence ID" value="NZ_BAAAQC010000015.1"/>
</dbReference>
<dbReference type="EMBL" id="VFQF01000003">
    <property type="protein sequence ID" value="TQN44662.1"/>
    <property type="molecule type" value="Genomic_DNA"/>
</dbReference>
<comment type="caution">
    <text evidence="1">The sequence shown here is derived from an EMBL/GenBank/DDBJ whole genome shotgun (WGS) entry which is preliminary data.</text>
</comment>
<dbReference type="OrthoDB" id="2846443at2"/>
<gene>
    <name evidence="1" type="ORF">FHX52_3882</name>
</gene>
<proteinExistence type="predicted"/>